<reference evidence="3" key="1">
    <citation type="submission" date="2017-02" db="UniProtKB">
        <authorList>
            <consortium name="WormBaseParasite"/>
        </authorList>
    </citation>
    <scope>IDENTIFICATION</scope>
</reference>
<organism evidence="3">
    <name type="scientific">Haemonchus placei</name>
    <name type="common">Barber's pole worm</name>
    <dbReference type="NCBI Taxonomy" id="6290"/>
    <lineage>
        <taxon>Eukaryota</taxon>
        <taxon>Metazoa</taxon>
        <taxon>Ecdysozoa</taxon>
        <taxon>Nematoda</taxon>
        <taxon>Chromadorea</taxon>
        <taxon>Rhabditida</taxon>
        <taxon>Rhabditina</taxon>
        <taxon>Rhabditomorpha</taxon>
        <taxon>Strongyloidea</taxon>
        <taxon>Trichostrongylidae</taxon>
        <taxon>Haemonchus</taxon>
    </lineage>
</organism>
<dbReference type="WBParaSite" id="HPLM_0000533901-mRNA-1">
    <property type="protein sequence ID" value="HPLM_0000533901-mRNA-1"/>
    <property type="gene ID" value="HPLM_0000533901"/>
</dbReference>
<dbReference type="EMBL" id="UZAF01016321">
    <property type="protein sequence ID" value="VDO25641.1"/>
    <property type="molecule type" value="Genomic_DNA"/>
</dbReference>
<dbReference type="AlphaFoldDB" id="A0A0N4W5R8"/>
<accession>A0A0N4W5R8</accession>
<proteinExistence type="predicted"/>
<gene>
    <name evidence="1" type="ORF">HPLM_LOCUS5331</name>
</gene>
<protein>
    <submittedName>
        <fullName evidence="1 3">Uncharacterized protein</fullName>
    </submittedName>
</protein>
<evidence type="ECO:0000313" key="3">
    <source>
        <dbReference type="WBParaSite" id="HPLM_0000533901-mRNA-1"/>
    </source>
</evidence>
<evidence type="ECO:0000313" key="2">
    <source>
        <dbReference type="Proteomes" id="UP000268014"/>
    </source>
</evidence>
<reference evidence="1 2" key="2">
    <citation type="submission" date="2018-11" db="EMBL/GenBank/DDBJ databases">
        <authorList>
            <consortium name="Pathogen Informatics"/>
        </authorList>
    </citation>
    <scope>NUCLEOTIDE SEQUENCE [LARGE SCALE GENOMIC DNA]</scope>
    <source>
        <strain evidence="1 2">MHpl1</strain>
    </source>
</reference>
<keyword evidence="2" id="KW-1185">Reference proteome</keyword>
<evidence type="ECO:0000313" key="1">
    <source>
        <dbReference type="EMBL" id="VDO25641.1"/>
    </source>
</evidence>
<name>A0A0N4W5R8_HAEPC</name>
<dbReference type="Proteomes" id="UP000268014">
    <property type="component" value="Unassembled WGS sequence"/>
</dbReference>
<dbReference type="OrthoDB" id="5895902at2759"/>
<sequence length="171" mass="18693">MIRAGVDPHLLDRIHSIRVVKLSYESIAIDEAPMPRRLWCRMFLESVPLQSEMQRAAAMPSRLGQSDDVVLDLPSLHHQGLPGYTAVDEDEGLNFGDGPEAPPRNFPDKCKLLAELMGRIPSAPTDSPHTQQKVSLIAAANVLLAAAGRGAPESRVDLETAHHLRTLLSSH</sequence>